<sequence>MKAELPNPARGPLPVATVPKSEWPRHPGWARRMIARAASLPISAVNGLELLGNTIQRVANTLRFERFWNEKITADPRVVIVPTFNKTLGKHPIWNVAINWLAANTCSGQIIEFGTNNGGWLKYFVDRLPQTIAFTGFDCFKGLPEAWDGLPAGSIKGFGAPTELWADDPVARAKVMADAERGIHFPEPPQSNVSIMTGLFSETVPLFLKDGWPKDIRLIHFDADLYISTRPVLDTLCGPLDYRYLILFDEFYSANHEFRAWQEFTALYKLDDWRVVAASEDGSQVLIEVNTRRALAA</sequence>
<dbReference type="RefSeq" id="WP_135171145.1">
    <property type="nucleotide sequence ID" value="NZ_SPQU01000018.1"/>
</dbReference>
<dbReference type="SUPFAM" id="SSF53335">
    <property type="entry name" value="S-adenosyl-L-methionine-dependent methyltransferases"/>
    <property type="match status" value="1"/>
</dbReference>
<dbReference type="Proteomes" id="UP000298225">
    <property type="component" value="Unassembled WGS sequence"/>
</dbReference>
<organism evidence="1 2">
    <name type="scientific">Bradyrhizobium frederickii</name>
    <dbReference type="NCBI Taxonomy" id="2560054"/>
    <lineage>
        <taxon>Bacteria</taxon>
        <taxon>Pseudomonadati</taxon>
        <taxon>Pseudomonadota</taxon>
        <taxon>Alphaproteobacteria</taxon>
        <taxon>Hyphomicrobiales</taxon>
        <taxon>Nitrobacteraceae</taxon>
        <taxon>Bradyrhizobium</taxon>
    </lineage>
</organism>
<evidence type="ECO:0008006" key="3">
    <source>
        <dbReference type="Google" id="ProtNLM"/>
    </source>
</evidence>
<dbReference type="InterPro" id="IPR029063">
    <property type="entry name" value="SAM-dependent_MTases_sf"/>
</dbReference>
<accession>A0A4Y9KWI9</accession>
<dbReference type="PANTHER" id="PTHR40036:SF1">
    <property type="entry name" value="MACROCIN O-METHYLTRANSFERASE"/>
    <property type="match status" value="1"/>
</dbReference>
<dbReference type="InterPro" id="IPR008884">
    <property type="entry name" value="TylF_MeTrfase"/>
</dbReference>
<dbReference type="PANTHER" id="PTHR40036">
    <property type="entry name" value="MACROCIN O-METHYLTRANSFERASE"/>
    <property type="match status" value="1"/>
</dbReference>
<name>A0A4Y9KWI9_9BRAD</name>
<evidence type="ECO:0000313" key="2">
    <source>
        <dbReference type="Proteomes" id="UP000298225"/>
    </source>
</evidence>
<comment type="caution">
    <text evidence="1">The sequence shown here is derived from an EMBL/GenBank/DDBJ whole genome shotgun (WGS) entry which is preliminary data.</text>
</comment>
<keyword evidence="2" id="KW-1185">Reference proteome</keyword>
<gene>
    <name evidence="1" type="ORF">E4K66_30075</name>
</gene>
<dbReference type="AlphaFoldDB" id="A0A4Y9KWI9"/>
<proteinExistence type="predicted"/>
<dbReference type="Gene3D" id="3.40.50.150">
    <property type="entry name" value="Vaccinia Virus protein VP39"/>
    <property type="match status" value="1"/>
</dbReference>
<dbReference type="OrthoDB" id="9811332at2"/>
<dbReference type="EMBL" id="SPQU01000018">
    <property type="protein sequence ID" value="TFV34869.1"/>
    <property type="molecule type" value="Genomic_DNA"/>
</dbReference>
<protein>
    <recommendedName>
        <fullName evidence="3">Methyltransferase</fullName>
    </recommendedName>
</protein>
<evidence type="ECO:0000313" key="1">
    <source>
        <dbReference type="EMBL" id="TFV34869.1"/>
    </source>
</evidence>
<reference evidence="1 2" key="1">
    <citation type="submission" date="2019-03" db="EMBL/GenBank/DDBJ databases">
        <title>Bradyrhizobium strains diversity isolated from Chamaecrista fasciculata.</title>
        <authorList>
            <person name="Urquiaga M.C.O."/>
            <person name="Hungria M."/>
            <person name="Delamuta J.R.M."/>
        </authorList>
    </citation>
    <scope>NUCLEOTIDE SEQUENCE [LARGE SCALE GENOMIC DNA]</scope>
    <source>
        <strain evidence="1 2">CNPSo 3424</strain>
    </source>
</reference>